<dbReference type="Gene3D" id="3.20.20.105">
    <property type="entry name" value="Queuine tRNA-ribosyltransferase-like"/>
    <property type="match status" value="1"/>
</dbReference>
<protein>
    <recommendedName>
        <fullName evidence="4">tRNA-guanine(15) transglycosylase-like domain-containing protein</fullName>
    </recommendedName>
</protein>
<evidence type="ECO:0000256" key="2">
    <source>
        <dbReference type="ARBA" id="ARBA00022679"/>
    </source>
</evidence>
<reference evidence="5" key="1">
    <citation type="submission" date="2018-05" db="EMBL/GenBank/DDBJ databases">
        <authorList>
            <person name="Lanie J.A."/>
            <person name="Ng W.-L."/>
            <person name="Kazmierczak K.M."/>
            <person name="Andrzejewski T.M."/>
            <person name="Davidsen T.M."/>
            <person name="Wayne K.J."/>
            <person name="Tettelin H."/>
            <person name="Glass J.I."/>
            <person name="Rusch D."/>
            <person name="Podicherti R."/>
            <person name="Tsui H.-C.T."/>
            <person name="Winkler M.E."/>
        </authorList>
    </citation>
    <scope>NUCLEOTIDE SEQUENCE</scope>
</reference>
<gene>
    <name evidence="5" type="ORF">METZ01_LOCUS429</name>
</gene>
<name>A0A381MZ99_9ZZZZ</name>
<dbReference type="InterPro" id="IPR004803">
    <property type="entry name" value="TGT"/>
</dbReference>
<organism evidence="5">
    <name type="scientific">marine metagenome</name>
    <dbReference type="NCBI Taxonomy" id="408172"/>
    <lineage>
        <taxon>unclassified sequences</taxon>
        <taxon>metagenomes</taxon>
        <taxon>ecological metagenomes</taxon>
    </lineage>
</organism>
<dbReference type="GO" id="GO:0008479">
    <property type="term" value="F:tRNA-guanosine(34) queuine transglycosylase activity"/>
    <property type="evidence" value="ECO:0007669"/>
    <property type="project" value="InterPro"/>
</dbReference>
<feature type="non-terminal residue" evidence="5">
    <location>
        <position position="1"/>
    </location>
</feature>
<feature type="domain" description="tRNA-guanine(15) transglycosylase-like" evidence="4">
    <location>
        <begin position="7"/>
        <end position="353"/>
    </location>
</feature>
<dbReference type="HAMAP" id="MF_00168">
    <property type="entry name" value="Q_tRNA_Tgt"/>
    <property type="match status" value="1"/>
</dbReference>
<evidence type="ECO:0000259" key="4">
    <source>
        <dbReference type="Pfam" id="PF01702"/>
    </source>
</evidence>
<evidence type="ECO:0000313" key="5">
    <source>
        <dbReference type="EMBL" id="SUZ47575.1"/>
    </source>
</evidence>
<proteinExistence type="inferred from homology"/>
<dbReference type="InterPro" id="IPR050076">
    <property type="entry name" value="ArchSynthase1/Queuine_TRR"/>
</dbReference>
<evidence type="ECO:0000256" key="1">
    <source>
        <dbReference type="ARBA" id="ARBA00022676"/>
    </source>
</evidence>
<sequence>VLGIDGSARRGRLTTTNGTVETPVFMPCGTYGSVKGMTPDMLSLVGTQILLGNTFHLMLRPGDEVIAGLGGLHEFMDWDGPILTDSGGYQVFSLREMRKISDDGVKFRSPINGDQLTLTPELAMSVQANLGADVVMVFDECTTYPATRREAEQSMLRSMRWAQRSLSSYPGSGLVFGIVQGGMYVELRRQSLAMLEDMDFSGYAIGGLSVGEPKTEMRSVLEEILPSMPAASPRYLMGVGTPADLVHGVSLGVDMFDCVMPTRNARNGHLFTDSGVVRIRNARYRDDSEPVDAACACYTCARFSRAYLHHLDRCQEILGSTLMTIHNLHYYHDLMSRLRGAIENGKLRALVLALTEGWNTVDEPV</sequence>
<dbReference type="AlphaFoldDB" id="A0A381MZ99"/>
<dbReference type="SUPFAM" id="SSF51713">
    <property type="entry name" value="tRNA-guanine transglycosylase"/>
    <property type="match status" value="1"/>
</dbReference>
<accession>A0A381MZ99</accession>
<dbReference type="FunFam" id="3.20.20.105:FF:000001">
    <property type="entry name" value="Queuine tRNA-ribosyltransferase"/>
    <property type="match status" value="1"/>
</dbReference>
<evidence type="ECO:0000256" key="3">
    <source>
        <dbReference type="ARBA" id="ARBA00022694"/>
    </source>
</evidence>
<dbReference type="EMBL" id="UINC01000023">
    <property type="protein sequence ID" value="SUZ47575.1"/>
    <property type="molecule type" value="Genomic_DNA"/>
</dbReference>
<keyword evidence="2" id="KW-0808">Transferase</keyword>
<dbReference type="NCBIfam" id="TIGR00449">
    <property type="entry name" value="tgt_general"/>
    <property type="match status" value="1"/>
</dbReference>
<keyword evidence="3" id="KW-0819">tRNA processing</keyword>
<dbReference type="GO" id="GO:0005829">
    <property type="term" value="C:cytosol"/>
    <property type="evidence" value="ECO:0007669"/>
    <property type="project" value="TreeGrafter"/>
</dbReference>
<dbReference type="NCBIfam" id="TIGR00430">
    <property type="entry name" value="Q_tRNA_tgt"/>
    <property type="match status" value="1"/>
</dbReference>
<dbReference type="PANTHER" id="PTHR46499:SF1">
    <property type="entry name" value="QUEUINE TRNA-RIBOSYLTRANSFERASE"/>
    <property type="match status" value="1"/>
</dbReference>
<dbReference type="InterPro" id="IPR002616">
    <property type="entry name" value="tRNA_ribo_trans-like"/>
</dbReference>
<keyword evidence="1" id="KW-0328">Glycosyltransferase</keyword>
<dbReference type="Pfam" id="PF01702">
    <property type="entry name" value="TGT"/>
    <property type="match status" value="1"/>
</dbReference>
<dbReference type="GO" id="GO:0008616">
    <property type="term" value="P:tRNA queuosine(34) biosynthetic process"/>
    <property type="evidence" value="ECO:0007669"/>
    <property type="project" value="TreeGrafter"/>
</dbReference>
<dbReference type="PANTHER" id="PTHR46499">
    <property type="entry name" value="QUEUINE TRNA-RIBOSYLTRANSFERASE"/>
    <property type="match status" value="1"/>
</dbReference>
<dbReference type="InterPro" id="IPR036511">
    <property type="entry name" value="TGT-like_sf"/>
</dbReference>